<proteinExistence type="predicted"/>
<protein>
    <submittedName>
        <fullName evidence="2">Uncharacterized protein</fullName>
    </submittedName>
</protein>
<feature type="region of interest" description="Disordered" evidence="1">
    <location>
        <begin position="84"/>
        <end position="115"/>
    </location>
</feature>
<evidence type="ECO:0000256" key="1">
    <source>
        <dbReference type="SAM" id="MobiDB-lite"/>
    </source>
</evidence>
<gene>
    <name evidence="2" type="primary">Necator_chrV.g19767</name>
    <name evidence="2" type="ORF">RB195_014975</name>
</gene>
<evidence type="ECO:0000313" key="2">
    <source>
        <dbReference type="EMBL" id="KAK6756872.1"/>
    </source>
</evidence>
<keyword evidence="3" id="KW-1185">Reference proteome</keyword>
<accession>A0ABR1E2F1</accession>
<dbReference type="Proteomes" id="UP001303046">
    <property type="component" value="Unassembled WGS sequence"/>
</dbReference>
<evidence type="ECO:0000313" key="3">
    <source>
        <dbReference type="Proteomes" id="UP001303046"/>
    </source>
</evidence>
<reference evidence="2 3" key="1">
    <citation type="submission" date="2023-08" db="EMBL/GenBank/DDBJ databases">
        <title>A Necator americanus chromosomal reference genome.</title>
        <authorList>
            <person name="Ilik V."/>
            <person name="Petrzelkova K.J."/>
            <person name="Pardy F."/>
            <person name="Fuh T."/>
            <person name="Niatou-Singa F.S."/>
            <person name="Gouil Q."/>
            <person name="Baker L."/>
            <person name="Ritchie M.E."/>
            <person name="Jex A.R."/>
            <person name="Gazzola D."/>
            <person name="Li H."/>
            <person name="Toshio Fujiwara R."/>
            <person name="Zhan B."/>
            <person name="Aroian R.V."/>
            <person name="Pafco B."/>
            <person name="Schwarz E.M."/>
        </authorList>
    </citation>
    <scope>NUCLEOTIDE SEQUENCE [LARGE SCALE GENOMIC DNA]</scope>
    <source>
        <strain evidence="2 3">Aroian</strain>
        <tissue evidence="2">Whole animal</tissue>
    </source>
</reference>
<comment type="caution">
    <text evidence="2">The sequence shown here is derived from an EMBL/GenBank/DDBJ whole genome shotgun (WGS) entry which is preliminary data.</text>
</comment>
<sequence length="115" mass="12637">MDPCSLGTVNVTSNGHQALDCYPELMFNLKPPYQEDGAPIHKARGLVDFESKTLLKTSSLCGFFKKVFEKGWDELERYSYVSQSMASRNASRPVSIKGGSEEGDIAETLATNKGL</sequence>
<organism evidence="2 3">
    <name type="scientific">Necator americanus</name>
    <name type="common">Human hookworm</name>
    <dbReference type="NCBI Taxonomy" id="51031"/>
    <lineage>
        <taxon>Eukaryota</taxon>
        <taxon>Metazoa</taxon>
        <taxon>Ecdysozoa</taxon>
        <taxon>Nematoda</taxon>
        <taxon>Chromadorea</taxon>
        <taxon>Rhabditida</taxon>
        <taxon>Rhabditina</taxon>
        <taxon>Rhabditomorpha</taxon>
        <taxon>Strongyloidea</taxon>
        <taxon>Ancylostomatidae</taxon>
        <taxon>Bunostominae</taxon>
        <taxon>Necator</taxon>
    </lineage>
</organism>
<name>A0ABR1E2F1_NECAM</name>
<dbReference type="EMBL" id="JAVFWL010000005">
    <property type="protein sequence ID" value="KAK6756872.1"/>
    <property type="molecule type" value="Genomic_DNA"/>
</dbReference>